<keyword evidence="6" id="KW-1185">Reference proteome</keyword>
<keyword evidence="3" id="KW-0804">Transcription</keyword>
<evidence type="ECO:0000256" key="2">
    <source>
        <dbReference type="ARBA" id="ARBA00023125"/>
    </source>
</evidence>
<organism evidence="5 6">
    <name type="scientific">Anaerococcus murdochii</name>
    <dbReference type="NCBI Taxonomy" id="411577"/>
    <lineage>
        <taxon>Bacteria</taxon>
        <taxon>Bacillati</taxon>
        <taxon>Bacillota</taxon>
        <taxon>Tissierellia</taxon>
        <taxon>Tissierellales</taxon>
        <taxon>Peptoniphilaceae</taxon>
        <taxon>Anaerococcus</taxon>
    </lineage>
</organism>
<dbReference type="InterPro" id="IPR018060">
    <property type="entry name" value="HTH_AraC"/>
</dbReference>
<evidence type="ECO:0000259" key="4">
    <source>
        <dbReference type="PROSITE" id="PS01124"/>
    </source>
</evidence>
<name>A0ABS7SZJ2_9FIRM</name>
<keyword evidence="2" id="KW-0238">DNA-binding</keyword>
<keyword evidence="1" id="KW-0805">Transcription regulation</keyword>
<feature type="domain" description="HTH araC/xylS-type" evidence="4">
    <location>
        <begin position="167"/>
        <end position="265"/>
    </location>
</feature>
<proteinExistence type="predicted"/>
<dbReference type="PANTHER" id="PTHR43280:SF28">
    <property type="entry name" value="HTH-TYPE TRANSCRIPTIONAL ACTIVATOR RHAS"/>
    <property type="match status" value="1"/>
</dbReference>
<dbReference type="Gene3D" id="1.10.10.60">
    <property type="entry name" value="Homeodomain-like"/>
    <property type="match status" value="2"/>
</dbReference>
<dbReference type="SUPFAM" id="SSF46689">
    <property type="entry name" value="Homeodomain-like"/>
    <property type="match status" value="1"/>
</dbReference>
<dbReference type="SUPFAM" id="SSF51215">
    <property type="entry name" value="Regulatory protein AraC"/>
    <property type="match status" value="1"/>
</dbReference>
<dbReference type="PANTHER" id="PTHR43280">
    <property type="entry name" value="ARAC-FAMILY TRANSCRIPTIONAL REGULATOR"/>
    <property type="match status" value="1"/>
</dbReference>
<dbReference type="EMBL" id="JAIPME010000002">
    <property type="protein sequence ID" value="MBZ2386959.1"/>
    <property type="molecule type" value="Genomic_DNA"/>
</dbReference>
<dbReference type="InterPro" id="IPR020449">
    <property type="entry name" value="Tscrpt_reg_AraC-type_HTH"/>
</dbReference>
<comment type="caution">
    <text evidence="5">The sequence shown here is derived from an EMBL/GenBank/DDBJ whole genome shotgun (WGS) entry which is preliminary data.</text>
</comment>
<dbReference type="InterPro" id="IPR037923">
    <property type="entry name" value="HTH-like"/>
</dbReference>
<evidence type="ECO:0000256" key="3">
    <source>
        <dbReference type="ARBA" id="ARBA00023163"/>
    </source>
</evidence>
<accession>A0ABS7SZJ2</accession>
<dbReference type="InterPro" id="IPR009057">
    <property type="entry name" value="Homeodomain-like_sf"/>
</dbReference>
<sequence>MEKNIDIEFKADNINIETTHYHNNFEIIFITKGTSTFLIENRKIKTQKNSLVLISNLENHSMTIDETPYERYVINLDNFLKINLLPSEIYTKTLQNRPKNFPYIFKFDDEVAQVISQILNLLLKEKSTEEFSDHYESLLINQLLIMVYRSNPDFFKNTKTDFENTIYKIQDYINENYIKDINLDLIENKFYINKYEVSRNFKKITGYNFKTYLILVRLSRAKDLLVNSNLTIAEISAEIGYNSESLFVRMFKKYENTTPTRYRRAYKNP</sequence>
<dbReference type="Proteomes" id="UP000734271">
    <property type="component" value="Unassembled WGS sequence"/>
</dbReference>
<evidence type="ECO:0000256" key="1">
    <source>
        <dbReference type="ARBA" id="ARBA00023015"/>
    </source>
</evidence>
<dbReference type="Pfam" id="PF12833">
    <property type="entry name" value="HTH_18"/>
    <property type="match status" value="1"/>
</dbReference>
<protein>
    <submittedName>
        <fullName evidence="5">AraC family transcriptional regulator</fullName>
    </submittedName>
</protein>
<dbReference type="PROSITE" id="PS00041">
    <property type="entry name" value="HTH_ARAC_FAMILY_1"/>
    <property type="match status" value="1"/>
</dbReference>
<dbReference type="Pfam" id="PF02311">
    <property type="entry name" value="AraC_binding"/>
    <property type="match status" value="1"/>
</dbReference>
<reference evidence="5 6" key="1">
    <citation type="submission" date="2021-08" db="EMBL/GenBank/DDBJ databases">
        <title>FDA dAtabase for Regulatory Grade micrObial Sequences (FDA-ARGOS): Supporting development and validation of Infectious Disease Dx tests.</title>
        <authorList>
            <person name="Sproer C."/>
            <person name="Gronow S."/>
            <person name="Severitt S."/>
            <person name="Schroder I."/>
            <person name="Tallon L."/>
            <person name="Sadzewicz L."/>
            <person name="Zhao X."/>
            <person name="Boylan J."/>
            <person name="Ott S."/>
            <person name="Bowen H."/>
            <person name="Vavikolanu K."/>
            <person name="Hazen T."/>
            <person name="Aluvathingal J."/>
            <person name="Nadendla S."/>
            <person name="Lowell S."/>
            <person name="Myers T."/>
            <person name="Yan Y."/>
            <person name="Sichtig H."/>
        </authorList>
    </citation>
    <scope>NUCLEOTIDE SEQUENCE [LARGE SCALE GENOMIC DNA]</scope>
    <source>
        <strain evidence="5 6">FDAARGOS_1460</strain>
    </source>
</reference>
<dbReference type="RefSeq" id="WP_223419619.1">
    <property type="nucleotide sequence ID" value="NZ_JAIPME010000002.1"/>
</dbReference>
<dbReference type="InterPro" id="IPR018062">
    <property type="entry name" value="HTH_AraC-typ_CS"/>
</dbReference>
<gene>
    <name evidence="5" type="ORF">K8P03_06655</name>
</gene>
<dbReference type="InterPro" id="IPR003313">
    <property type="entry name" value="AraC-bd"/>
</dbReference>
<evidence type="ECO:0000313" key="6">
    <source>
        <dbReference type="Proteomes" id="UP000734271"/>
    </source>
</evidence>
<dbReference type="SMART" id="SM00342">
    <property type="entry name" value="HTH_ARAC"/>
    <property type="match status" value="1"/>
</dbReference>
<dbReference type="PRINTS" id="PR00032">
    <property type="entry name" value="HTHARAC"/>
</dbReference>
<dbReference type="PROSITE" id="PS01124">
    <property type="entry name" value="HTH_ARAC_FAMILY_2"/>
    <property type="match status" value="1"/>
</dbReference>
<evidence type="ECO:0000313" key="5">
    <source>
        <dbReference type="EMBL" id="MBZ2386959.1"/>
    </source>
</evidence>